<reference evidence="2" key="1">
    <citation type="journal article" date="2021" name="Proc. Natl. Acad. Sci. U.S.A.">
        <title>A Catalog of Tens of Thousands of Viruses from Human Metagenomes Reveals Hidden Associations with Chronic Diseases.</title>
        <authorList>
            <person name="Tisza M.J."/>
            <person name="Buck C.B."/>
        </authorList>
    </citation>
    <scope>NUCLEOTIDE SEQUENCE</scope>
    <source>
        <strain evidence="2">Ct7bj10</strain>
    </source>
</reference>
<dbReference type="EMBL" id="BK015490">
    <property type="protein sequence ID" value="DAE09646.1"/>
    <property type="molecule type" value="Genomic_DNA"/>
</dbReference>
<accession>A0A8S5PRE4</accession>
<feature type="compositionally biased region" description="Basic residues" evidence="1">
    <location>
        <begin position="1"/>
        <end position="16"/>
    </location>
</feature>
<organism evidence="2">
    <name type="scientific">Siphoviridae sp. ct7bj10</name>
    <dbReference type="NCBI Taxonomy" id="2825353"/>
    <lineage>
        <taxon>Viruses</taxon>
        <taxon>Duplodnaviria</taxon>
        <taxon>Heunggongvirae</taxon>
        <taxon>Uroviricota</taxon>
        <taxon>Caudoviricetes</taxon>
    </lineage>
</organism>
<protein>
    <submittedName>
        <fullName evidence="2">Uncharacterized protein</fullName>
    </submittedName>
</protein>
<sequence length="36" mass="4265">MVTRRNWRPHYARSTRRVTQSKSSGSARSVFAHCMR</sequence>
<feature type="compositionally biased region" description="Polar residues" evidence="1">
    <location>
        <begin position="17"/>
        <end position="27"/>
    </location>
</feature>
<evidence type="ECO:0000256" key="1">
    <source>
        <dbReference type="SAM" id="MobiDB-lite"/>
    </source>
</evidence>
<name>A0A8S5PRE4_9CAUD</name>
<evidence type="ECO:0000313" key="2">
    <source>
        <dbReference type="EMBL" id="DAE09646.1"/>
    </source>
</evidence>
<feature type="region of interest" description="Disordered" evidence="1">
    <location>
        <begin position="1"/>
        <end position="36"/>
    </location>
</feature>
<proteinExistence type="predicted"/>